<name>A0A9Q0YS73_HOLLE</name>
<feature type="compositionally biased region" description="Basic residues" evidence="2">
    <location>
        <begin position="989"/>
        <end position="1014"/>
    </location>
</feature>
<keyword evidence="1" id="KW-0175">Coiled coil</keyword>
<feature type="compositionally biased region" description="Basic and acidic residues" evidence="2">
    <location>
        <begin position="844"/>
        <end position="853"/>
    </location>
</feature>
<feature type="coiled-coil region" evidence="1">
    <location>
        <begin position="742"/>
        <end position="843"/>
    </location>
</feature>
<dbReference type="AlphaFoldDB" id="A0A9Q0YS73"/>
<feature type="compositionally biased region" description="Basic and acidic residues" evidence="2">
    <location>
        <begin position="13"/>
        <end position="27"/>
    </location>
</feature>
<feature type="compositionally biased region" description="Pro residues" evidence="2">
    <location>
        <begin position="934"/>
        <end position="944"/>
    </location>
</feature>
<feature type="region of interest" description="Disordered" evidence="2">
    <location>
        <begin position="66"/>
        <end position="154"/>
    </location>
</feature>
<evidence type="ECO:0000313" key="3">
    <source>
        <dbReference type="EMBL" id="KAJ8025512.1"/>
    </source>
</evidence>
<evidence type="ECO:0000256" key="2">
    <source>
        <dbReference type="SAM" id="MobiDB-lite"/>
    </source>
</evidence>
<gene>
    <name evidence="3" type="ORF">HOLleu_33090</name>
</gene>
<keyword evidence="4" id="KW-1185">Reference proteome</keyword>
<feature type="compositionally biased region" description="Basic and acidic residues" evidence="2">
    <location>
        <begin position="313"/>
        <end position="332"/>
    </location>
</feature>
<comment type="caution">
    <text evidence="3">The sequence shown here is derived from an EMBL/GenBank/DDBJ whole genome shotgun (WGS) entry which is preliminary data.</text>
</comment>
<organism evidence="3 4">
    <name type="scientific">Holothuria leucospilota</name>
    <name type="common">Black long sea cucumber</name>
    <name type="synonym">Mertensiothuria leucospilota</name>
    <dbReference type="NCBI Taxonomy" id="206669"/>
    <lineage>
        <taxon>Eukaryota</taxon>
        <taxon>Metazoa</taxon>
        <taxon>Echinodermata</taxon>
        <taxon>Eleutherozoa</taxon>
        <taxon>Echinozoa</taxon>
        <taxon>Holothuroidea</taxon>
        <taxon>Aspidochirotacea</taxon>
        <taxon>Aspidochirotida</taxon>
        <taxon>Holothuriidae</taxon>
        <taxon>Holothuria</taxon>
    </lineage>
</organism>
<feature type="compositionally biased region" description="Low complexity" evidence="2">
    <location>
        <begin position="118"/>
        <end position="127"/>
    </location>
</feature>
<protein>
    <submittedName>
        <fullName evidence="3">Uncharacterized protein</fullName>
    </submittedName>
</protein>
<dbReference type="Proteomes" id="UP001152320">
    <property type="component" value="Chromosome 17"/>
</dbReference>
<feature type="compositionally biased region" description="Polar residues" evidence="2">
    <location>
        <begin position="67"/>
        <end position="91"/>
    </location>
</feature>
<reference evidence="3" key="1">
    <citation type="submission" date="2021-10" db="EMBL/GenBank/DDBJ databases">
        <title>Tropical sea cucumber genome reveals ecological adaptation and Cuvierian tubules defense mechanism.</title>
        <authorList>
            <person name="Chen T."/>
        </authorList>
    </citation>
    <scope>NUCLEOTIDE SEQUENCE</scope>
    <source>
        <strain evidence="3">Nanhai2018</strain>
        <tissue evidence="3">Muscle</tissue>
    </source>
</reference>
<feature type="compositionally biased region" description="Basic and acidic residues" evidence="2">
    <location>
        <begin position="567"/>
        <end position="577"/>
    </location>
</feature>
<feature type="region of interest" description="Disordered" evidence="2">
    <location>
        <begin position="266"/>
        <end position="339"/>
    </location>
</feature>
<dbReference type="EMBL" id="JAIZAY010000017">
    <property type="protein sequence ID" value="KAJ8025512.1"/>
    <property type="molecule type" value="Genomic_DNA"/>
</dbReference>
<feature type="region of interest" description="Disordered" evidence="2">
    <location>
        <begin position="533"/>
        <end position="631"/>
    </location>
</feature>
<feature type="compositionally biased region" description="Basic and acidic residues" evidence="2">
    <location>
        <begin position="619"/>
        <end position="631"/>
    </location>
</feature>
<feature type="compositionally biased region" description="Basic and acidic residues" evidence="2">
    <location>
        <begin position="266"/>
        <end position="297"/>
    </location>
</feature>
<feature type="compositionally biased region" description="Polar residues" evidence="2">
    <location>
        <begin position="854"/>
        <end position="872"/>
    </location>
</feature>
<evidence type="ECO:0000256" key="1">
    <source>
        <dbReference type="SAM" id="Coils"/>
    </source>
</evidence>
<feature type="compositionally biased region" description="Basic and acidic residues" evidence="2">
    <location>
        <begin position="107"/>
        <end position="117"/>
    </location>
</feature>
<accession>A0A9Q0YS73</accession>
<feature type="compositionally biased region" description="Acidic residues" evidence="2">
    <location>
        <begin position="535"/>
        <end position="546"/>
    </location>
</feature>
<feature type="compositionally biased region" description="Basic residues" evidence="2">
    <location>
        <begin position="1"/>
        <end position="12"/>
    </location>
</feature>
<feature type="region of interest" description="Disordered" evidence="2">
    <location>
        <begin position="844"/>
        <end position="1022"/>
    </location>
</feature>
<proteinExistence type="predicted"/>
<feature type="region of interest" description="Disordered" evidence="2">
    <location>
        <begin position="1"/>
        <end position="31"/>
    </location>
</feature>
<sequence>MFLRSLLHKKNKKEGDCSTSPRKEDGGKASGIELGVKLKTGNLDGSYAETNESHSGILANFTGCRDQLNTEQGTPSQNGNQSFITTHQTPGTPAEEVEFLTPPSGSREPKTPSKKLFDGVVGQQGDGDYVDETPRKSLSQSTEEEPRSSMNTLPFGDEGVIVSDPDIDQLIQDVLTIVSRELMNELRNLQEDNASQVGIDPKKYVHPSDLLKCQSELGKRTSSLIGKEKHVRRHQLMESKSTISSVPFDFKNAPPLLDPVCDIKVSRDDPRGNPHQSMKHDEGKQDMNVQKDSEDGCGRVTGDDEIPSHTTKKLAESDRTSEKIRGHNEATGKDAGVNNKATFQDASVMEETQDSAFKTEQRGLSFKDADQEVQSSGIYQGVTEVRSKSRIGNVLACRFDENYGLNISSPASTEDRAEKAECTPFREISENFRPGYEEASITGMDPIDQNTLTDVTKQQNGANYFVSDPANEVSDSSYDVTFESFEVTDVSYESNNETDWSKLTDYCEQDDTTYDGDCEVFLPHFLEDFVITPCEDTDTEDGDDFSLEGTPRDLYVVKDGSTTPGKEGPREDESPNKEEEDDDSDPDMRAGSAAISASRFNGGLDEKTLDLTSSPTDESPPRRQSKEDNLEDMKKWVHIRQRYMAKALKCLREKLHSRAEKLEGSLKRETSGFKEKVLEAIEQEVKDLEEDELTEDVGEMFLMDNLLKSISDQQEVLSLSLRTTEERTSLMEMQLEQWEVGEEDRKQQIVSLREEVEDATARQRSLSAMLSEERRLKEALQLRLATLSQEKQQLLYNNVMLWEQTSQMELKQEHFQSVSAHERNELEEQMKALESELLELRSRKAGEPVKKISSESSCSVTSDQPQGVTPSKSENDGGAGFAPADYLTSHNGPQVPYGTPPQRYGNDVEYYSPVPYHYYHGQQRPNANNSGFPFAPPRFPPPFPRRSRPRGRGDRRINLRAYFDRLSPFYPPTWYPKQSREEAPSPRGRGGRPFRGRGYSRRGRGRGYSRGRRGNFKEEQRN</sequence>
<evidence type="ECO:0000313" key="4">
    <source>
        <dbReference type="Proteomes" id="UP001152320"/>
    </source>
</evidence>